<proteinExistence type="predicted"/>
<dbReference type="AlphaFoldDB" id="A0AAV4FUA0"/>
<comment type="caution">
    <text evidence="1">The sequence shown here is derived from an EMBL/GenBank/DDBJ whole genome shotgun (WGS) entry which is preliminary data.</text>
</comment>
<organism evidence="1 2">
    <name type="scientific">Elysia marginata</name>
    <dbReference type="NCBI Taxonomy" id="1093978"/>
    <lineage>
        <taxon>Eukaryota</taxon>
        <taxon>Metazoa</taxon>
        <taxon>Spiralia</taxon>
        <taxon>Lophotrochozoa</taxon>
        <taxon>Mollusca</taxon>
        <taxon>Gastropoda</taxon>
        <taxon>Heterobranchia</taxon>
        <taxon>Euthyneura</taxon>
        <taxon>Panpulmonata</taxon>
        <taxon>Sacoglossa</taxon>
        <taxon>Placobranchoidea</taxon>
        <taxon>Plakobranchidae</taxon>
        <taxon>Elysia</taxon>
    </lineage>
</organism>
<keyword evidence="2" id="KW-1185">Reference proteome</keyword>
<evidence type="ECO:0000313" key="2">
    <source>
        <dbReference type="Proteomes" id="UP000762676"/>
    </source>
</evidence>
<dbReference type="EMBL" id="BMAT01008046">
    <property type="protein sequence ID" value="GFR76832.1"/>
    <property type="molecule type" value="Genomic_DNA"/>
</dbReference>
<protein>
    <submittedName>
        <fullName evidence="1">Uncharacterized protein</fullName>
    </submittedName>
</protein>
<evidence type="ECO:0000313" key="1">
    <source>
        <dbReference type="EMBL" id="GFR76832.1"/>
    </source>
</evidence>
<reference evidence="1 2" key="1">
    <citation type="journal article" date="2021" name="Elife">
        <title>Chloroplast acquisition without the gene transfer in kleptoplastic sea slugs, Plakobranchus ocellatus.</title>
        <authorList>
            <person name="Maeda T."/>
            <person name="Takahashi S."/>
            <person name="Yoshida T."/>
            <person name="Shimamura S."/>
            <person name="Takaki Y."/>
            <person name="Nagai Y."/>
            <person name="Toyoda A."/>
            <person name="Suzuki Y."/>
            <person name="Arimoto A."/>
            <person name="Ishii H."/>
            <person name="Satoh N."/>
            <person name="Nishiyama T."/>
            <person name="Hasebe M."/>
            <person name="Maruyama T."/>
            <person name="Minagawa J."/>
            <person name="Obokata J."/>
            <person name="Shigenobu S."/>
        </authorList>
    </citation>
    <scope>NUCLEOTIDE SEQUENCE [LARGE SCALE GENOMIC DNA]</scope>
</reference>
<dbReference type="Proteomes" id="UP000762676">
    <property type="component" value="Unassembled WGS sequence"/>
</dbReference>
<accession>A0AAV4FUA0</accession>
<name>A0AAV4FUA0_9GAST</name>
<sequence length="90" mass="10432">MKSIDTLVTRFQLRWPGHLERMSDDKVPKQMFYSKLLMGHQLWGRPTFPFKDNVNKLLQNCIMVIVHSESTASNRSAWTQHIKEGAAACE</sequence>
<gene>
    <name evidence="1" type="ORF">ElyMa_003952600</name>
</gene>